<keyword evidence="2" id="KW-1185">Reference proteome</keyword>
<gene>
    <name evidence="1" type="ORF">AAE3_LOCUS7289</name>
</gene>
<evidence type="ECO:0000313" key="2">
    <source>
        <dbReference type="Proteomes" id="UP000467700"/>
    </source>
</evidence>
<comment type="caution">
    <text evidence="1">The sequence shown here is derived from an EMBL/GenBank/DDBJ whole genome shotgun (WGS) entry which is preliminary data.</text>
</comment>
<dbReference type="EMBL" id="CACVBS010000046">
    <property type="protein sequence ID" value="CAA7264872.1"/>
    <property type="molecule type" value="Genomic_DNA"/>
</dbReference>
<reference evidence="1 2" key="1">
    <citation type="submission" date="2020-01" db="EMBL/GenBank/DDBJ databases">
        <authorList>
            <person name="Gupta K D."/>
        </authorList>
    </citation>
    <scope>NUCLEOTIDE SEQUENCE [LARGE SCALE GENOMIC DNA]</scope>
</reference>
<sequence length="133" mass="14951">MLPPTSYIPFVFASRLIVTSTTDMSDEPPKSIFENVWCLWDSGAQTSFILTSNLNSTVRDNRDEGSALMDITFSDVNQTIALAIHFRPQLPNGVTFIILGQHALLNRLQYQIRPVSINPQFSQEFPSAYGQLK</sequence>
<accession>A0A8S0X2A4</accession>
<dbReference type="Proteomes" id="UP000467700">
    <property type="component" value="Unassembled WGS sequence"/>
</dbReference>
<evidence type="ECO:0000313" key="1">
    <source>
        <dbReference type="EMBL" id="CAA7264872.1"/>
    </source>
</evidence>
<name>A0A8S0X2A4_CYCAE</name>
<organism evidence="1 2">
    <name type="scientific">Cyclocybe aegerita</name>
    <name type="common">Black poplar mushroom</name>
    <name type="synonym">Agrocybe aegerita</name>
    <dbReference type="NCBI Taxonomy" id="1973307"/>
    <lineage>
        <taxon>Eukaryota</taxon>
        <taxon>Fungi</taxon>
        <taxon>Dikarya</taxon>
        <taxon>Basidiomycota</taxon>
        <taxon>Agaricomycotina</taxon>
        <taxon>Agaricomycetes</taxon>
        <taxon>Agaricomycetidae</taxon>
        <taxon>Agaricales</taxon>
        <taxon>Agaricineae</taxon>
        <taxon>Bolbitiaceae</taxon>
        <taxon>Cyclocybe</taxon>
    </lineage>
</organism>
<dbReference type="AlphaFoldDB" id="A0A8S0X2A4"/>
<proteinExistence type="predicted"/>
<protein>
    <submittedName>
        <fullName evidence="1">Uncharacterized protein</fullName>
    </submittedName>
</protein>
<dbReference type="OrthoDB" id="3261852at2759"/>